<accession>A0ABZ2Z393</accession>
<keyword evidence="3" id="KW-1185">Reference proteome</keyword>
<feature type="domain" description="DUF5689" evidence="1">
    <location>
        <begin position="33"/>
        <end position="141"/>
    </location>
</feature>
<proteinExistence type="predicted"/>
<protein>
    <submittedName>
        <fullName evidence="2">DUF5689 domain-containing protein</fullName>
    </submittedName>
</protein>
<name>A0ABZ2Z393_9BACT</name>
<reference evidence="2 3" key="1">
    <citation type="submission" date="2024-03" db="EMBL/GenBank/DDBJ databases">
        <title>Chitinophaga caseinilytica sp. nov., a casein hydrolysing bacterium isolated from forest soil.</title>
        <authorList>
            <person name="Lee D.S."/>
            <person name="Han D.M."/>
            <person name="Baek J.H."/>
            <person name="Choi D.G."/>
            <person name="Jeon J.H."/>
            <person name="Jeon C.O."/>
        </authorList>
    </citation>
    <scope>NUCLEOTIDE SEQUENCE [LARGE SCALE GENOMIC DNA]</scope>
    <source>
        <strain evidence="2 3">KACC 19118</strain>
    </source>
</reference>
<dbReference type="InterPro" id="IPR043744">
    <property type="entry name" value="DUF5689"/>
</dbReference>
<gene>
    <name evidence="2" type="ORF">WJU22_00900</name>
</gene>
<evidence type="ECO:0000313" key="3">
    <source>
        <dbReference type="Proteomes" id="UP001449657"/>
    </source>
</evidence>
<dbReference type="Proteomes" id="UP001449657">
    <property type="component" value="Chromosome"/>
</dbReference>
<evidence type="ECO:0000259" key="1">
    <source>
        <dbReference type="Pfam" id="PF18942"/>
    </source>
</evidence>
<dbReference type="RefSeq" id="WP_341841424.1">
    <property type="nucleotide sequence ID" value="NZ_CP149792.1"/>
</dbReference>
<organism evidence="2 3">
    <name type="scientific">Chitinophaga caseinilytica</name>
    <dbReference type="NCBI Taxonomy" id="2267521"/>
    <lineage>
        <taxon>Bacteria</taxon>
        <taxon>Pseudomonadati</taxon>
        <taxon>Bacteroidota</taxon>
        <taxon>Chitinophagia</taxon>
        <taxon>Chitinophagales</taxon>
        <taxon>Chitinophagaceae</taxon>
        <taxon>Chitinophaga</taxon>
    </lineage>
</organism>
<evidence type="ECO:0000313" key="2">
    <source>
        <dbReference type="EMBL" id="WZN46741.1"/>
    </source>
</evidence>
<sequence>MKKIALYTMMLIAAGFWGCVKDDTYPGAKLSPYIAIYDIRAMYKGQDLQLNAENMFGAHSLRCLVVSDHRAGNMPDGMLVVQDSSRLAQRGIAIPVGAAAAQYEAGDSVVIPVSGATLTKRDGIFQLAGVSAAGIQVISKNNPLPINRVTTNKIIANPEVYQSTLCMIVKGGFDPLPGPGDVLSGNKLLNDGFGDIPLLTDPESDLANVQMPVLANFRSLIWMKPGTGGDFVPELRVRKADDITTLSSTVEIAPIVITGFLADPAGSTDNNYEYIQLMATRDIDFAVTKYSLVTTNNAGASTPTGIPQNGWATGGLRTYKFNLTSGTVSKGEFFYVGCSTKLINGTGSTSISNAKWIRSFNYGSTAGDDFGQKTGNLLANSGNASGMAVFEGTVVTKESRPVDVVMVGQNGQILSEGANQIGYRITNTDWYDVINPISLASQPFFRSGTNTLSVSYVAGVFIKLGGEYSPALGRWMKARIQINTKLTTESQLVDIEGEEATKLR</sequence>
<dbReference type="EMBL" id="CP150096">
    <property type="protein sequence ID" value="WZN46741.1"/>
    <property type="molecule type" value="Genomic_DNA"/>
</dbReference>
<dbReference type="Pfam" id="PF18942">
    <property type="entry name" value="DUF5689"/>
    <property type="match status" value="1"/>
</dbReference>